<dbReference type="PIRSF" id="PIRSF005962">
    <property type="entry name" value="Pept_M20D_amidohydro"/>
    <property type="match status" value="1"/>
</dbReference>
<keyword evidence="1" id="KW-0378">Hydrolase</keyword>
<dbReference type="PANTHER" id="PTHR11014:SF63">
    <property type="entry name" value="METALLOPEPTIDASE, PUTATIVE (AFU_ORTHOLOGUE AFUA_6G09600)-RELATED"/>
    <property type="match status" value="1"/>
</dbReference>
<gene>
    <name evidence="2" type="ORF">ACFFIC_26450</name>
</gene>
<dbReference type="Proteomes" id="UP001589789">
    <property type="component" value="Unassembled WGS sequence"/>
</dbReference>
<dbReference type="Pfam" id="PF01546">
    <property type="entry name" value="Peptidase_M20"/>
    <property type="match status" value="1"/>
</dbReference>
<dbReference type="CDD" id="cd05666">
    <property type="entry name" value="M20_Acy1-like"/>
    <property type="match status" value="1"/>
</dbReference>
<accession>A0ABV6J0K4</accession>
<dbReference type="InterPro" id="IPR036264">
    <property type="entry name" value="Bact_exopeptidase_dim_dom"/>
</dbReference>
<comment type="caution">
    <text evidence="2">The sequence shown here is derived from an EMBL/GenBank/DDBJ whole genome shotgun (WGS) entry which is preliminary data.</text>
</comment>
<sequence>MEISRMDDAALARIKALQPELTAIRRDIHAHPEMGMEEVRTAALVAETLRGWGLEVTEGIGKYGVVATLKGRRPGQRAIGLRADMDALAIEEATGLPHASANKGVMHACGHDGHTTMLLGAARHLSQNPDFGGTVQFIFQPAEEGRGGARAMLADGLFDRFPVDSVYGLHNEPGLPLGQFAIRPGPAMAAGDRWVVTFRGTGGHGGASPHLATDVAVLQAQFVMALQTVVARNIAAVDAAVISVGAIHGGSMASTNVMPSEMVIGGTARSYTTAVRDMMERRMRELATGLATSFGCTAEVFYGRHGEALVNHAEQTQVAIAAAATLAGAEKVEGNAPLITGGEDFSLMLKARPGAFMFMGIGAGGPSSEGLHTPTYDFNDDAIPLGVGYWVSLVEQELGSVGDGA</sequence>
<name>A0ABV6J0K4_9PROT</name>
<dbReference type="SUPFAM" id="SSF55031">
    <property type="entry name" value="Bacterial exopeptidase dimerisation domain"/>
    <property type="match status" value="1"/>
</dbReference>
<evidence type="ECO:0000313" key="2">
    <source>
        <dbReference type="EMBL" id="MFC0389062.1"/>
    </source>
</evidence>
<dbReference type="RefSeq" id="WP_377056079.1">
    <property type="nucleotide sequence ID" value="NZ_JBHLVZ010000091.1"/>
</dbReference>
<dbReference type="InterPro" id="IPR017439">
    <property type="entry name" value="Amidohydrolase"/>
</dbReference>
<evidence type="ECO:0000256" key="1">
    <source>
        <dbReference type="ARBA" id="ARBA00022801"/>
    </source>
</evidence>
<dbReference type="PANTHER" id="PTHR11014">
    <property type="entry name" value="PEPTIDASE M20 FAMILY MEMBER"/>
    <property type="match status" value="1"/>
</dbReference>
<dbReference type="EMBL" id="JBHLVZ010000091">
    <property type="protein sequence ID" value="MFC0389062.1"/>
    <property type="molecule type" value="Genomic_DNA"/>
</dbReference>
<reference evidence="2 3" key="1">
    <citation type="submission" date="2024-09" db="EMBL/GenBank/DDBJ databases">
        <authorList>
            <person name="Sun Q."/>
            <person name="Mori K."/>
        </authorList>
    </citation>
    <scope>NUCLEOTIDE SEQUENCE [LARGE SCALE GENOMIC DNA]</scope>
    <source>
        <strain evidence="2 3">CCM 7468</strain>
    </source>
</reference>
<evidence type="ECO:0000313" key="3">
    <source>
        <dbReference type="Proteomes" id="UP001589789"/>
    </source>
</evidence>
<dbReference type="SUPFAM" id="SSF53187">
    <property type="entry name" value="Zn-dependent exopeptidases"/>
    <property type="match status" value="1"/>
</dbReference>
<proteinExistence type="predicted"/>
<dbReference type="Gene3D" id="3.30.70.360">
    <property type="match status" value="1"/>
</dbReference>
<dbReference type="InterPro" id="IPR002933">
    <property type="entry name" value="Peptidase_M20"/>
</dbReference>
<dbReference type="Gene3D" id="3.40.630.10">
    <property type="entry name" value="Zn peptidases"/>
    <property type="match status" value="1"/>
</dbReference>
<keyword evidence="3" id="KW-1185">Reference proteome</keyword>
<protein>
    <submittedName>
        <fullName evidence="2">M20 aminoacylase family protein</fullName>
    </submittedName>
</protein>
<dbReference type="NCBIfam" id="TIGR01891">
    <property type="entry name" value="amidohydrolases"/>
    <property type="match status" value="1"/>
</dbReference>
<organism evidence="2 3">
    <name type="scientific">Muricoccus vinaceus</name>
    <dbReference type="NCBI Taxonomy" id="424704"/>
    <lineage>
        <taxon>Bacteria</taxon>
        <taxon>Pseudomonadati</taxon>
        <taxon>Pseudomonadota</taxon>
        <taxon>Alphaproteobacteria</taxon>
        <taxon>Acetobacterales</taxon>
        <taxon>Roseomonadaceae</taxon>
        <taxon>Muricoccus</taxon>
    </lineage>
</organism>